<evidence type="ECO:0000256" key="4">
    <source>
        <dbReference type="ARBA" id="ARBA00023136"/>
    </source>
</evidence>
<evidence type="ECO:0000256" key="1">
    <source>
        <dbReference type="ARBA" id="ARBA00004651"/>
    </source>
</evidence>
<comment type="subcellular location">
    <subcellularLocation>
        <location evidence="1">Cell membrane</location>
        <topology evidence="1">Multi-pass membrane protein</topology>
    </subcellularLocation>
</comment>
<evidence type="ECO:0000256" key="5">
    <source>
        <dbReference type="SAM" id="MobiDB-lite"/>
    </source>
</evidence>
<evidence type="ECO:0000256" key="2">
    <source>
        <dbReference type="ARBA" id="ARBA00022692"/>
    </source>
</evidence>
<feature type="transmembrane region" description="Helical" evidence="6">
    <location>
        <begin position="31"/>
        <end position="50"/>
    </location>
</feature>
<dbReference type="EMBL" id="JAHBAY010000015">
    <property type="protein sequence ID" value="MBT0773160.1"/>
    <property type="molecule type" value="Genomic_DNA"/>
</dbReference>
<name>A0ABS5TPX3_9ACTN</name>
<keyword evidence="4 6" id="KW-0472">Membrane</keyword>
<organism evidence="8 9">
    <name type="scientific">Kineosporia corallincola</name>
    <dbReference type="NCBI Taxonomy" id="2835133"/>
    <lineage>
        <taxon>Bacteria</taxon>
        <taxon>Bacillati</taxon>
        <taxon>Actinomycetota</taxon>
        <taxon>Actinomycetes</taxon>
        <taxon>Kineosporiales</taxon>
        <taxon>Kineosporiaceae</taxon>
        <taxon>Kineosporia</taxon>
    </lineage>
</organism>
<keyword evidence="2 6" id="KW-0812">Transmembrane</keyword>
<feature type="transmembrane region" description="Helical" evidence="6">
    <location>
        <begin position="57"/>
        <end position="75"/>
    </location>
</feature>
<feature type="compositionally biased region" description="Basic and acidic residues" evidence="5">
    <location>
        <begin position="130"/>
        <end position="139"/>
    </location>
</feature>
<protein>
    <recommendedName>
        <fullName evidence="7">Major facilitator superfamily (MFS) profile domain-containing protein</fullName>
    </recommendedName>
</protein>
<accession>A0ABS5TPX3</accession>
<evidence type="ECO:0000259" key="7">
    <source>
        <dbReference type="PROSITE" id="PS50850"/>
    </source>
</evidence>
<evidence type="ECO:0000256" key="6">
    <source>
        <dbReference type="SAM" id="Phobius"/>
    </source>
</evidence>
<dbReference type="InterPro" id="IPR036259">
    <property type="entry name" value="MFS_trans_sf"/>
</dbReference>
<keyword evidence="3 6" id="KW-1133">Transmembrane helix</keyword>
<evidence type="ECO:0000313" key="9">
    <source>
        <dbReference type="Proteomes" id="UP001197247"/>
    </source>
</evidence>
<feature type="region of interest" description="Disordered" evidence="5">
    <location>
        <begin position="122"/>
        <end position="142"/>
    </location>
</feature>
<dbReference type="SUPFAM" id="SSF103473">
    <property type="entry name" value="MFS general substrate transporter"/>
    <property type="match status" value="1"/>
</dbReference>
<dbReference type="InterPro" id="IPR020846">
    <property type="entry name" value="MFS_dom"/>
</dbReference>
<dbReference type="RefSeq" id="WP_214159688.1">
    <property type="nucleotide sequence ID" value="NZ_JAHBAY010000015.1"/>
</dbReference>
<keyword evidence="9" id="KW-1185">Reference proteome</keyword>
<dbReference type="Proteomes" id="UP001197247">
    <property type="component" value="Unassembled WGS sequence"/>
</dbReference>
<feature type="region of interest" description="Disordered" evidence="5">
    <location>
        <begin position="316"/>
        <end position="357"/>
    </location>
</feature>
<sequence length="485" mass="52927">MPATTALLLLDAVPARRTGTASGVFSASRQVGGALAVAVFGALLATPAGFGHGLRVGLVLAAVISCLAAGVTALLSPRVGPGRSDGCQPLSGFLRGDRTVTGQLYKRMVSLRTCPLSKRVNRSFSSIDPKTPKRLDSRPRGSWNSPVYPGSKVLEEIGRIAVAASRLDAAMGRLWSHLDRSLDPSNCQRASASVQAKEVRKAAEVRLVGTMRDEVLGAADKARSASGRRNALMHQEWLIRGDHVMRPVSDLRRIPAEEMESYLEDWAREARDAERWQIADGRSQAIGTAQTLGELTAVEKDLRDATDHITRLTFAVASSRETGSPPGYQHPQRTSRPGQADARRRMPDRRWRRPGPHIHVTAGRGGQIEQFLAAIDDGLPKPARDLGMIPRCVMRVCGLPSIRLPLFRETVRMLLPPCGDQRRQRAHCRVVLGLRHRLQVYLVHSQLPSYFTHGGNVDTAAHHPEPLPPASAPHVLRPFPQRDAA</sequence>
<comment type="caution">
    <text evidence="8">The sequence shown here is derived from an EMBL/GenBank/DDBJ whole genome shotgun (WGS) entry which is preliminary data.</text>
</comment>
<feature type="region of interest" description="Disordered" evidence="5">
    <location>
        <begin position="457"/>
        <end position="485"/>
    </location>
</feature>
<gene>
    <name evidence="8" type="ORF">KIH74_29725</name>
</gene>
<proteinExistence type="predicted"/>
<dbReference type="PROSITE" id="PS50850">
    <property type="entry name" value="MFS"/>
    <property type="match status" value="1"/>
</dbReference>
<evidence type="ECO:0000256" key="3">
    <source>
        <dbReference type="ARBA" id="ARBA00022989"/>
    </source>
</evidence>
<feature type="domain" description="Major facilitator superfamily (MFS) profile" evidence="7">
    <location>
        <begin position="1"/>
        <end position="80"/>
    </location>
</feature>
<reference evidence="8 9" key="1">
    <citation type="submission" date="2021-05" db="EMBL/GenBank/DDBJ databases">
        <title>Kineosporia and Streptomyces sp. nov. two new marine actinobacteria isolated from Coral.</title>
        <authorList>
            <person name="Buangrab K."/>
            <person name="Sutthacheep M."/>
            <person name="Yeemin T."/>
            <person name="Harunari E."/>
            <person name="Igarashi Y."/>
            <person name="Kanchanasin P."/>
            <person name="Tanasupawat S."/>
            <person name="Phongsopitanun W."/>
        </authorList>
    </citation>
    <scope>NUCLEOTIDE SEQUENCE [LARGE SCALE GENOMIC DNA]</scope>
    <source>
        <strain evidence="8 9">J2-2</strain>
    </source>
</reference>
<evidence type="ECO:0000313" key="8">
    <source>
        <dbReference type="EMBL" id="MBT0773160.1"/>
    </source>
</evidence>
<dbReference type="Gene3D" id="1.20.1250.20">
    <property type="entry name" value="MFS general substrate transporter like domains"/>
    <property type="match status" value="1"/>
</dbReference>